<evidence type="ECO:0000256" key="6">
    <source>
        <dbReference type="ARBA" id="ARBA00023049"/>
    </source>
</evidence>
<evidence type="ECO:0000256" key="5">
    <source>
        <dbReference type="ARBA" id="ARBA00022833"/>
    </source>
</evidence>
<dbReference type="OrthoDB" id="527990at2759"/>
<dbReference type="InterPro" id="IPR001577">
    <property type="entry name" value="Peptidase_M8"/>
</dbReference>
<feature type="region of interest" description="Disordered" evidence="9">
    <location>
        <begin position="761"/>
        <end position="901"/>
    </location>
</feature>
<feature type="active site" evidence="7">
    <location>
        <position position="307"/>
    </location>
</feature>
<proteinExistence type="inferred from homology"/>
<feature type="binding site" evidence="8">
    <location>
        <position position="310"/>
    </location>
    <ligand>
        <name>Zn(2+)</name>
        <dbReference type="ChEBI" id="CHEBI:29105"/>
        <note>catalytic</note>
    </ligand>
</feature>
<feature type="chain" id="PRO_5039943324" evidence="11">
    <location>
        <begin position="36"/>
        <end position="901"/>
    </location>
</feature>
<dbReference type="GO" id="GO:0007155">
    <property type="term" value="P:cell adhesion"/>
    <property type="evidence" value="ECO:0007669"/>
    <property type="project" value="InterPro"/>
</dbReference>
<evidence type="ECO:0000256" key="2">
    <source>
        <dbReference type="ARBA" id="ARBA00022670"/>
    </source>
</evidence>
<feature type="region of interest" description="Disordered" evidence="9">
    <location>
        <begin position="93"/>
        <end position="112"/>
    </location>
</feature>
<sequence>MFAMTRIQVCSSRTVLLLFFWAAGVCYLTAHGVDAAVTNDIASSYDGKLRSNNNHKTSIASSSVPKRQSVIRRLYGPENGPVRKHVRLLEERSSRSQTGFLGDPNHHIPYDNHPYDPSSESFVGRRQRQRQLQEDDGTEYTTTTEGDTTKDLFKPLRIKFVTEALDSLRSEENAAKIDFIETQVLPITAEFWSQALSTVPVSGNLRISSAELENREFCGDSEFSRVPSNHISTGVADVDLILYVSGAPSSRFCQGTTLAVAVACNFDQYDRPTAGAINVCLNRIELNSDGTASPTVLGDNVDVMIHEVAHVLGHSSNSYRFFWDSETGTPRTPRPFQSRTVTCVDDVQRSLILPDENTMKFFQAQNGQRYAAIVTPKVRSQARNQFNCQSLEGAKLENQPTGSESCTGDHWDEHDYYPEALSGVISPTTNILSHLTLALFEDSGWYRANYTQGQMNPWGLGAGCDFVNGPCLVTDSSGATVVPPYGEGYFCNNAATRGCSPELSHKLACSIIDYFYIQPQTLPEPRFQYFPDQPTMGGPRQADFCPLFGSTFGGMSVEQLACTDTSNADTLNIFSEVYGADSQCIPTDSGSGRCYRTACIKEDMVLRINIRGEWLACEYDFQKLDVRVGAGAVPQTLVCPRLSAACPDLFCPFNCAGRGVCNYENVVNGTIQPKCECFDPSDTSPGCSDSLLPTGAFLDDATGLFNNAQQDFFDPLIAVFVDHPDKWTSSSWAWAAGLLTVFFVLFLCICSTFWPESEKKKKEVYRGSKSPTKTSPRSRSSSRKRSSSQVKSIPSPSVSPSKANKAAADATRRSSPRNETSSSRRQRSSSASRNRASSVNKGMEHEYTRDQISPRSYPATSNRHQSSLSSSYSPHMSSPSQQQRKYGNTNYRPSSPDAAEL</sequence>
<keyword evidence="11" id="KW-0732">Signal</keyword>
<evidence type="ECO:0000256" key="9">
    <source>
        <dbReference type="SAM" id="MobiDB-lite"/>
    </source>
</evidence>
<reference evidence="12" key="2">
    <citation type="submission" date="2021-04" db="EMBL/GenBank/DDBJ databases">
        <authorList>
            <person name="Podell S."/>
        </authorList>
    </citation>
    <scope>NUCLEOTIDE SEQUENCE</scope>
    <source>
        <strain evidence="12">Hildebrandi</strain>
    </source>
</reference>
<dbReference type="GO" id="GO:0005737">
    <property type="term" value="C:cytoplasm"/>
    <property type="evidence" value="ECO:0007669"/>
    <property type="project" value="TreeGrafter"/>
</dbReference>
<keyword evidence="2 12" id="KW-0645">Protease</keyword>
<dbReference type="PANTHER" id="PTHR10942">
    <property type="entry name" value="LEISHMANOLYSIN-LIKE PEPTIDASE"/>
    <property type="match status" value="1"/>
</dbReference>
<feature type="compositionally biased region" description="Low complexity" evidence="9">
    <location>
        <begin position="787"/>
        <end position="802"/>
    </location>
</feature>
<dbReference type="Pfam" id="PF01457">
    <property type="entry name" value="Peptidase_M8"/>
    <property type="match status" value="1"/>
</dbReference>
<comment type="similarity">
    <text evidence="1">Belongs to the peptidase M8 family.</text>
</comment>
<feature type="binding site" evidence="8">
    <location>
        <position position="306"/>
    </location>
    <ligand>
        <name>Zn(2+)</name>
        <dbReference type="ChEBI" id="CHEBI:29105"/>
        <note>catalytic</note>
    </ligand>
</feature>
<feature type="signal peptide" evidence="11">
    <location>
        <begin position="1"/>
        <end position="35"/>
    </location>
</feature>
<evidence type="ECO:0000256" key="7">
    <source>
        <dbReference type="PIRSR" id="PIRSR601577-1"/>
    </source>
</evidence>
<feature type="compositionally biased region" description="Low complexity" evidence="9">
    <location>
        <begin position="768"/>
        <end position="779"/>
    </location>
</feature>
<organism evidence="12 13">
    <name type="scientific">Nitzschia inconspicua</name>
    <dbReference type="NCBI Taxonomy" id="303405"/>
    <lineage>
        <taxon>Eukaryota</taxon>
        <taxon>Sar</taxon>
        <taxon>Stramenopiles</taxon>
        <taxon>Ochrophyta</taxon>
        <taxon>Bacillariophyta</taxon>
        <taxon>Bacillariophyceae</taxon>
        <taxon>Bacillariophycidae</taxon>
        <taxon>Bacillariales</taxon>
        <taxon>Bacillariaceae</taxon>
        <taxon>Nitzschia</taxon>
    </lineage>
</organism>
<dbReference type="FunFam" id="3.90.132.10:FF:000001">
    <property type="entry name" value="leishmanolysin-like peptidase isoform X2"/>
    <property type="match status" value="1"/>
</dbReference>
<dbReference type="GO" id="GO:0006508">
    <property type="term" value="P:proteolysis"/>
    <property type="evidence" value="ECO:0007669"/>
    <property type="project" value="UniProtKB-KW"/>
</dbReference>
<feature type="compositionally biased region" description="Polar residues" evidence="9">
    <location>
        <begin position="850"/>
        <end position="864"/>
    </location>
</feature>
<evidence type="ECO:0000256" key="8">
    <source>
        <dbReference type="PIRSR" id="PIRSR601577-2"/>
    </source>
</evidence>
<evidence type="ECO:0000256" key="4">
    <source>
        <dbReference type="ARBA" id="ARBA00022801"/>
    </source>
</evidence>
<evidence type="ECO:0000256" key="1">
    <source>
        <dbReference type="ARBA" id="ARBA00005860"/>
    </source>
</evidence>
<keyword evidence="10" id="KW-1133">Transmembrane helix</keyword>
<keyword evidence="4" id="KW-0378">Hydrolase</keyword>
<keyword evidence="6 8" id="KW-0482">Metalloprotease</keyword>
<dbReference type="GO" id="GO:0016020">
    <property type="term" value="C:membrane"/>
    <property type="evidence" value="ECO:0007669"/>
    <property type="project" value="InterPro"/>
</dbReference>
<dbReference type="AlphaFoldDB" id="A0A9K3KIH6"/>
<feature type="transmembrane region" description="Helical" evidence="10">
    <location>
        <begin position="732"/>
        <end position="754"/>
    </location>
</feature>
<evidence type="ECO:0000256" key="11">
    <source>
        <dbReference type="SAM" id="SignalP"/>
    </source>
</evidence>
<evidence type="ECO:0000256" key="3">
    <source>
        <dbReference type="ARBA" id="ARBA00022723"/>
    </source>
</evidence>
<dbReference type="EMBL" id="JAGRRH010000023">
    <property type="protein sequence ID" value="KAG7344333.1"/>
    <property type="molecule type" value="Genomic_DNA"/>
</dbReference>
<feature type="compositionally biased region" description="Low complexity" evidence="9">
    <location>
        <begin position="828"/>
        <end position="838"/>
    </location>
</feature>
<feature type="binding site" evidence="8">
    <location>
        <position position="410"/>
    </location>
    <ligand>
        <name>Zn(2+)</name>
        <dbReference type="ChEBI" id="CHEBI:29105"/>
        <note>catalytic</note>
    </ligand>
</feature>
<reference evidence="12" key="1">
    <citation type="journal article" date="2021" name="Sci. Rep.">
        <title>Diploid genomic architecture of Nitzschia inconspicua, an elite biomass production diatom.</title>
        <authorList>
            <person name="Oliver A."/>
            <person name="Podell S."/>
            <person name="Pinowska A."/>
            <person name="Traller J.C."/>
            <person name="Smith S.R."/>
            <person name="McClure R."/>
            <person name="Beliaev A."/>
            <person name="Bohutskyi P."/>
            <person name="Hill E.A."/>
            <person name="Rabines A."/>
            <person name="Zheng H."/>
            <person name="Allen L.Z."/>
            <person name="Kuo A."/>
            <person name="Grigoriev I.V."/>
            <person name="Allen A.E."/>
            <person name="Hazlebeck D."/>
            <person name="Allen E.E."/>
        </authorList>
    </citation>
    <scope>NUCLEOTIDE SEQUENCE</scope>
    <source>
        <strain evidence="12">Hildebrandi</strain>
    </source>
</reference>
<evidence type="ECO:0000256" key="10">
    <source>
        <dbReference type="SAM" id="Phobius"/>
    </source>
</evidence>
<keyword evidence="3 8" id="KW-0479">Metal-binding</keyword>
<gene>
    <name evidence="12" type="ORF">IV203_022341</name>
</gene>
<evidence type="ECO:0000313" key="13">
    <source>
        <dbReference type="Proteomes" id="UP000693970"/>
    </source>
</evidence>
<accession>A0A9K3KIH6</accession>
<feature type="compositionally biased region" description="Polar residues" evidence="9">
    <location>
        <begin position="884"/>
        <end position="893"/>
    </location>
</feature>
<comment type="cofactor">
    <cofactor evidence="8">
        <name>Zn(2+)</name>
        <dbReference type="ChEBI" id="CHEBI:29105"/>
    </cofactor>
    <text evidence="8">Binds 1 zinc ion per subunit.</text>
</comment>
<dbReference type="Proteomes" id="UP000693970">
    <property type="component" value="Unassembled WGS sequence"/>
</dbReference>
<dbReference type="GO" id="GO:0004222">
    <property type="term" value="F:metalloendopeptidase activity"/>
    <property type="evidence" value="ECO:0007669"/>
    <property type="project" value="InterPro"/>
</dbReference>
<dbReference type="PANTHER" id="PTHR10942:SF0">
    <property type="entry name" value="LEISHMANOLYSIN-LIKE PEPTIDASE"/>
    <property type="match status" value="1"/>
</dbReference>
<comment type="caution">
    <text evidence="12">The sequence shown here is derived from an EMBL/GenBank/DDBJ whole genome shotgun (WGS) entry which is preliminary data.</text>
</comment>
<feature type="region of interest" description="Disordered" evidence="9">
    <location>
        <begin position="118"/>
        <end position="147"/>
    </location>
</feature>
<keyword evidence="13" id="KW-1185">Reference proteome</keyword>
<keyword evidence="5 8" id="KW-0862">Zinc</keyword>
<evidence type="ECO:0000313" key="12">
    <source>
        <dbReference type="EMBL" id="KAG7344333.1"/>
    </source>
</evidence>
<keyword evidence="10" id="KW-0472">Membrane</keyword>
<protein>
    <submittedName>
        <fullName evidence="12">Leishmanolysin-like protease</fullName>
    </submittedName>
</protein>
<dbReference type="GO" id="GO:0046872">
    <property type="term" value="F:metal ion binding"/>
    <property type="evidence" value="ECO:0007669"/>
    <property type="project" value="UniProtKB-KW"/>
</dbReference>
<keyword evidence="10" id="KW-0812">Transmembrane</keyword>
<feature type="compositionally biased region" description="Low complexity" evidence="9">
    <location>
        <begin position="865"/>
        <end position="883"/>
    </location>
</feature>
<name>A0A9K3KIH6_9STRA</name>